<keyword evidence="5 15" id="KW-0812">Transmembrane</keyword>
<keyword evidence="6" id="KW-0547">Nucleotide-binding</keyword>
<dbReference type="InterPro" id="IPR025857">
    <property type="entry name" value="MacB_PCD"/>
</dbReference>
<evidence type="ECO:0000256" key="14">
    <source>
        <dbReference type="SAM" id="MobiDB-lite"/>
    </source>
</evidence>
<dbReference type="GO" id="GO:0046677">
    <property type="term" value="P:response to antibiotic"/>
    <property type="evidence" value="ECO:0007669"/>
    <property type="project" value="UniProtKB-KW"/>
</dbReference>
<sequence>MDPPGERRRGPTRAAETGGAGGAGGAKRGPIASPGALAEHDATVDTDTARDAVVGADADRSAGAANRSDAPIAAPLISLRNVRRAYPSTDAGPATDVLRGISLDIAAGEFVAIVGASGSGKSTLMHILGCLDRPTAGHYRFAGHDIADLGPDELAWLRREAFGFVFQGYHLVRSLDAQRNVEMPAVYAGAGLAERERRASALLAQLGLADRATFRPGQLSGGQQQRVSIARALMNGGHVILADEPTGALDSRSGAEVVALLRELADAGHTVILITHDRAVAAQARRIVEIRDGQIVSDSGARGPRDKPDPTPRTTMPASLDPRRFRAAMAAGIAHTARPWTDMREAFAAAWTVMWTNRFRTALTLLGIIIGVASVIVMLAIGAGTQEKVIAKIASFGTNRLYVVPGGDASRGPGGVLTEADVRTIRQLPHVASATPILRNKVTLRAGNVDSFVNAMAVTTDARRALNWNVSRGLFFTDQDERNLATVILLGKKTRERMFGDASPLGAYVLVNNVPFQVIGELEEKGATSGDADDDDVVLIPYATGARRVLGTMNLNWITVLVDDIDNAEGVTKQIGDALEATHRVRDFRVYNRAASLRAQTETQQTMTIMLGLVAAISLVVGGIGVMNIMLVTVKERTREIGIRMAAGARQRDIQRQFLTEAITVTLVGGLAGVLIGVVIGLTLLHWEVPVIFSARAMLGAFACALFTGLVFGFMPARQAARLDPVTALASD</sequence>
<evidence type="ECO:0000256" key="15">
    <source>
        <dbReference type="SAM" id="Phobius"/>
    </source>
</evidence>
<keyword evidence="10 15" id="KW-0472">Membrane</keyword>
<dbReference type="FunFam" id="3.40.50.300:FF:000032">
    <property type="entry name" value="Export ABC transporter ATP-binding protein"/>
    <property type="match status" value="1"/>
</dbReference>
<dbReference type="CDD" id="cd03255">
    <property type="entry name" value="ABC_MJ0796_LolCDE_FtsE"/>
    <property type="match status" value="1"/>
</dbReference>
<feature type="region of interest" description="Disordered" evidence="14">
    <location>
        <begin position="297"/>
        <end position="318"/>
    </location>
</feature>
<dbReference type="Pfam" id="PF12704">
    <property type="entry name" value="MacB_PCD"/>
    <property type="match status" value="1"/>
</dbReference>
<reference evidence="17 18" key="1">
    <citation type="submission" date="2019-09" db="EMBL/GenBank/DDBJ databases">
        <title>FDA dAtabase for Regulatory Grade micrObial Sequences (FDA-ARGOS): Supporting development and validation of Infectious Disease Dx tests.</title>
        <authorList>
            <person name="Sciortino C."/>
            <person name="Tallon L."/>
            <person name="Sadzewicz L."/>
            <person name="Vavikolanu K."/>
            <person name="Mehta A."/>
            <person name="Aluvathingal J."/>
            <person name="Nadendla S."/>
            <person name="Nandy P."/>
            <person name="Geyer C."/>
            <person name="Yan Y."/>
            <person name="Sichtig H."/>
        </authorList>
    </citation>
    <scope>NUCLEOTIDE SEQUENCE [LARGE SCALE GENOMIC DNA]</scope>
    <source>
        <strain evidence="17 18">FDAARGOS_664</strain>
    </source>
</reference>
<evidence type="ECO:0000256" key="10">
    <source>
        <dbReference type="ARBA" id="ARBA00023136"/>
    </source>
</evidence>
<protein>
    <recommendedName>
        <fullName evidence="13">Pyoverdine export ATP-binding/permease protein PvdT</fullName>
    </recommendedName>
</protein>
<accession>A0A5P2HH64</accession>
<evidence type="ECO:0000256" key="4">
    <source>
        <dbReference type="ARBA" id="ARBA00022519"/>
    </source>
</evidence>
<organism evidence="17 18">
    <name type="scientific">Cupriavidus pauculus</name>
    <dbReference type="NCBI Taxonomy" id="82633"/>
    <lineage>
        <taxon>Bacteria</taxon>
        <taxon>Pseudomonadati</taxon>
        <taxon>Pseudomonadota</taxon>
        <taxon>Betaproteobacteria</taxon>
        <taxon>Burkholderiales</taxon>
        <taxon>Burkholderiaceae</taxon>
        <taxon>Cupriavidus</taxon>
    </lineage>
</organism>
<dbReference type="Pfam" id="PF02687">
    <property type="entry name" value="FtsX"/>
    <property type="match status" value="1"/>
</dbReference>
<dbReference type="InterPro" id="IPR017871">
    <property type="entry name" value="ABC_transporter-like_CS"/>
</dbReference>
<evidence type="ECO:0000256" key="8">
    <source>
        <dbReference type="ARBA" id="ARBA00022967"/>
    </source>
</evidence>
<dbReference type="InterPro" id="IPR027417">
    <property type="entry name" value="P-loop_NTPase"/>
</dbReference>
<feature type="transmembrane region" description="Helical" evidence="15">
    <location>
        <begin position="362"/>
        <end position="383"/>
    </location>
</feature>
<dbReference type="PANTHER" id="PTHR30572">
    <property type="entry name" value="MEMBRANE COMPONENT OF TRANSPORTER-RELATED"/>
    <property type="match status" value="1"/>
</dbReference>
<feature type="compositionally biased region" description="Gly residues" evidence="14">
    <location>
        <begin position="18"/>
        <end position="27"/>
    </location>
</feature>
<dbReference type="SMART" id="SM00382">
    <property type="entry name" value="AAA"/>
    <property type="match status" value="1"/>
</dbReference>
<dbReference type="SUPFAM" id="SSF52540">
    <property type="entry name" value="P-loop containing nucleoside triphosphate hydrolases"/>
    <property type="match status" value="1"/>
</dbReference>
<evidence type="ECO:0000313" key="18">
    <source>
        <dbReference type="Proteomes" id="UP000322822"/>
    </source>
</evidence>
<dbReference type="InterPro" id="IPR003439">
    <property type="entry name" value="ABC_transporter-like_ATP-bd"/>
</dbReference>
<evidence type="ECO:0000259" key="16">
    <source>
        <dbReference type="PROSITE" id="PS50893"/>
    </source>
</evidence>
<evidence type="ECO:0000256" key="5">
    <source>
        <dbReference type="ARBA" id="ARBA00022692"/>
    </source>
</evidence>
<feature type="domain" description="ABC transporter" evidence="16">
    <location>
        <begin position="77"/>
        <end position="317"/>
    </location>
</feature>
<dbReference type="PROSITE" id="PS00211">
    <property type="entry name" value="ABC_TRANSPORTER_1"/>
    <property type="match status" value="1"/>
</dbReference>
<proteinExistence type="inferred from homology"/>
<evidence type="ECO:0000256" key="6">
    <source>
        <dbReference type="ARBA" id="ARBA00022741"/>
    </source>
</evidence>
<keyword evidence="3" id="KW-1003">Cell membrane</keyword>
<name>A0A5P2HH64_9BURK</name>
<feature type="transmembrane region" description="Helical" evidence="15">
    <location>
        <begin position="693"/>
        <end position="715"/>
    </location>
</feature>
<keyword evidence="7" id="KW-0067">ATP-binding</keyword>
<dbReference type="OrthoDB" id="4814201at2"/>
<evidence type="ECO:0000256" key="9">
    <source>
        <dbReference type="ARBA" id="ARBA00022989"/>
    </source>
</evidence>
<dbReference type="InterPro" id="IPR050250">
    <property type="entry name" value="Macrolide_Exporter_MacB"/>
</dbReference>
<dbReference type="GO" id="GO:0016887">
    <property type="term" value="F:ATP hydrolysis activity"/>
    <property type="evidence" value="ECO:0007669"/>
    <property type="project" value="InterPro"/>
</dbReference>
<evidence type="ECO:0000256" key="11">
    <source>
        <dbReference type="ARBA" id="ARBA00023251"/>
    </source>
</evidence>
<dbReference type="Gene3D" id="3.40.50.300">
    <property type="entry name" value="P-loop containing nucleotide triphosphate hydrolases"/>
    <property type="match status" value="1"/>
</dbReference>
<keyword evidence="4" id="KW-0997">Cell inner membrane</keyword>
<feature type="transmembrane region" description="Helical" evidence="15">
    <location>
        <begin position="662"/>
        <end position="687"/>
    </location>
</feature>
<keyword evidence="2" id="KW-0813">Transport</keyword>
<evidence type="ECO:0000256" key="7">
    <source>
        <dbReference type="ARBA" id="ARBA00022840"/>
    </source>
</evidence>
<dbReference type="PROSITE" id="PS50893">
    <property type="entry name" value="ABC_TRANSPORTER_2"/>
    <property type="match status" value="1"/>
</dbReference>
<dbReference type="AlphaFoldDB" id="A0A5P2HH64"/>
<evidence type="ECO:0000256" key="12">
    <source>
        <dbReference type="ARBA" id="ARBA00038388"/>
    </source>
</evidence>
<dbReference type="InterPro" id="IPR003593">
    <property type="entry name" value="AAA+_ATPase"/>
</dbReference>
<evidence type="ECO:0000256" key="1">
    <source>
        <dbReference type="ARBA" id="ARBA00004429"/>
    </source>
</evidence>
<dbReference type="EMBL" id="CP044067">
    <property type="protein sequence ID" value="QET06585.1"/>
    <property type="molecule type" value="Genomic_DNA"/>
</dbReference>
<comment type="similarity">
    <text evidence="12">Belongs to the ABC transporter superfamily. Macrolide exporter (TC 3.A.1.122) family.</text>
</comment>
<dbReference type="GO" id="GO:0005524">
    <property type="term" value="F:ATP binding"/>
    <property type="evidence" value="ECO:0007669"/>
    <property type="project" value="UniProtKB-KW"/>
</dbReference>
<dbReference type="GO" id="GO:0005886">
    <property type="term" value="C:plasma membrane"/>
    <property type="evidence" value="ECO:0007669"/>
    <property type="project" value="UniProtKB-SubCell"/>
</dbReference>
<dbReference type="Proteomes" id="UP000322822">
    <property type="component" value="Chromosome 2"/>
</dbReference>
<dbReference type="GO" id="GO:0098796">
    <property type="term" value="C:membrane protein complex"/>
    <property type="evidence" value="ECO:0007669"/>
    <property type="project" value="UniProtKB-ARBA"/>
</dbReference>
<feature type="region of interest" description="Disordered" evidence="14">
    <location>
        <begin position="1"/>
        <end position="42"/>
    </location>
</feature>
<dbReference type="InterPro" id="IPR003838">
    <property type="entry name" value="ABC3_permease_C"/>
</dbReference>
<keyword evidence="9 15" id="KW-1133">Transmembrane helix</keyword>
<keyword evidence="8" id="KW-1278">Translocase</keyword>
<evidence type="ECO:0000313" key="17">
    <source>
        <dbReference type="EMBL" id="QET06585.1"/>
    </source>
</evidence>
<dbReference type="GO" id="GO:0022857">
    <property type="term" value="F:transmembrane transporter activity"/>
    <property type="evidence" value="ECO:0007669"/>
    <property type="project" value="UniProtKB-ARBA"/>
</dbReference>
<evidence type="ECO:0000256" key="2">
    <source>
        <dbReference type="ARBA" id="ARBA00022448"/>
    </source>
</evidence>
<dbReference type="Pfam" id="PF00005">
    <property type="entry name" value="ABC_tran"/>
    <property type="match status" value="1"/>
</dbReference>
<feature type="transmembrane region" description="Helical" evidence="15">
    <location>
        <begin position="609"/>
        <end position="634"/>
    </location>
</feature>
<evidence type="ECO:0000256" key="3">
    <source>
        <dbReference type="ARBA" id="ARBA00022475"/>
    </source>
</evidence>
<dbReference type="PANTHER" id="PTHR30572:SF14">
    <property type="entry name" value="MACROLIDE EXPORT ATP-BINDING_PERMEASE PROTEIN MACB"/>
    <property type="match status" value="1"/>
</dbReference>
<comment type="subcellular location">
    <subcellularLocation>
        <location evidence="1">Cell inner membrane</location>
        <topology evidence="1">Multi-pass membrane protein</topology>
    </subcellularLocation>
</comment>
<gene>
    <name evidence="17" type="primary">macB</name>
    <name evidence="17" type="ORF">FOB72_20695</name>
</gene>
<dbReference type="InterPro" id="IPR017911">
    <property type="entry name" value="MacB-like_ATP-bd"/>
</dbReference>
<evidence type="ECO:0000256" key="13">
    <source>
        <dbReference type="ARBA" id="ARBA00041199"/>
    </source>
</evidence>
<keyword evidence="11" id="KW-0046">Antibiotic resistance</keyword>